<dbReference type="Proteomes" id="UP000252266">
    <property type="component" value="Unassembled WGS sequence"/>
</dbReference>
<protein>
    <submittedName>
        <fullName evidence="4">Uncharacterized protein</fullName>
    </submittedName>
</protein>
<evidence type="ECO:0000256" key="1">
    <source>
        <dbReference type="ARBA" id="ARBA00023015"/>
    </source>
</evidence>
<dbReference type="GO" id="GO:0003677">
    <property type="term" value="F:DNA binding"/>
    <property type="evidence" value="ECO:0007669"/>
    <property type="project" value="UniProtKB-KW"/>
</dbReference>
<evidence type="ECO:0000256" key="3">
    <source>
        <dbReference type="ARBA" id="ARBA00023163"/>
    </source>
</evidence>
<dbReference type="InterPro" id="IPR000835">
    <property type="entry name" value="HTH_MarR-typ"/>
</dbReference>
<dbReference type="Pfam" id="PF01047">
    <property type="entry name" value="MarR"/>
    <property type="match status" value="1"/>
</dbReference>
<dbReference type="InterPro" id="IPR036390">
    <property type="entry name" value="WH_DNA-bd_sf"/>
</dbReference>
<evidence type="ECO:0000313" key="5">
    <source>
        <dbReference type="Proteomes" id="UP000252266"/>
    </source>
</evidence>
<dbReference type="AlphaFoldDB" id="A0A367W7M3"/>
<evidence type="ECO:0000313" key="4">
    <source>
        <dbReference type="EMBL" id="RCK50072.1"/>
    </source>
</evidence>
<keyword evidence="2" id="KW-0238">DNA-binding</keyword>
<dbReference type="GO" id="GO:0003700">
    <property type="term" value="F:DNA-binding transcription factor activity"/>
    <property type="evidence" value="ECO:0007669"/>
    <property type="project" value="InterPro"/>
</dbReference>
<evidence type="ECO:0000256" key="2">
    <source>
        <dbReference type="ARBA" id="ARBA00023125"/>
    </source>
</evidence>
<dbReference type="PANTHER" id="PTHR42756:SF1">
    <property type="entry name" value="TRANSCRIPTIONAL REPRESSOR OF EMRAB OPERON"/>
    <property type="match status" value="1"/>
</dbReference>
<dbReference type="InterPro" id="IPR036388">
    <property type="entry name" value="WH-like_DNA-bd_sf"/>
</dbReference>
<sequence length="146" mass="16379">MPSSIHFDRTAHLLKLASKATARALQNRLAKQNVAYGHWTFLRILWQDDGLSVTELCRRAGVAKPAGATALHAMEKLGYLTKEQKPDNQKAIYIYLTAQGRELEKKLVPLALEVNELALNGLRKSQRESLRTTLSVIIKNLETENS</sequence>
<comment type="caution">
    <text evidence="4">The sequence shown here is derived from an EMBL/GenBank/DDBJ whole genome shotgun (WGS) entry which is preliminary data.</text>
</comment>
<proteinExistence type="predicted"/>
<organism evidence="4 5">
    <name type="scientific">Thalassospira xiamenensis</name>
    <dbReference type="NCBI Taxonomy" id="220697"/>
    <lineage>
        <taxon>Bacteria</taxon>
        <taxon>Pseudomonadati</taxon>
        <taxon>Pseudomonadota</taxon>
        <taxon>Alphaproteobacteria</taxon>
        <taxon>Rhodospirillales</taxon>
        <taxon>Thalassospiraceae</taxon>
        <taxon>Thalassospira</taxon>
    </lineage>
</organism>
<dbReference type="PROSITE" id="PS50995">
    <property type="entry name" value="HTH_MARR_2"/>
    <property type="match status" value="1"/>
</dbReference>
<dbReference type="Gene3D" id="1.10.10.10">
    <property type="entry name" value="Winged helix-like DNA-binding domain superfamily/Winged helix DNA-binding domain"/>
    <property type="match status" value="1"/>
</dbReference>
<gene>
    <name evidence="4" type="ORF">TH44_12510</name>
</gene>
<accession>A0A367W7M3</accession>
<reference evidence="4 5" key="1">
    <citation type="submission" date="2014-07" db="EMBL/GenBank/DDBJ databases">
        <title>Draft genome sequence of Thalassospira xiamenensis IB13.</title>
        <authorList>
            <person name="Lai Q."/>
            <person name="Shao Z."/>
        </authorList>
    </citation>
    <scope>NUCLEOTIDE SEQUENCE [LARGE SCALE GENOMIC DNA]</scope>
    <source>
        <strain evidence="4 5">IB13</strain>
    </source>
</reference>
<dbReference type="SUPFAM" id="SSF46785">
    <property type="entry name" value="Winged helix' DNA-binding domain"/>
    <property type="match status" value="1"/>
</dbReference>
<keyword evidence="1" id="KW-0805">Transcription regulation</keyword>
<dbReference type="SMART" id="SM00347">
    <property type="entry name" value="HTH_MARR"/>
    <property type="match status" value="1"/>
</dbReference>
<dbReference type="EMBL" id="JPWJ01000006">
    <property type="protein sequence ID" value="RCK50072.1"/>
    <property type="molecule type" value="Genomic_DNA"/>
</dbReference>
<dbReference type="PANTHER" id="PTHR42756">
    <property type="entry name" value="TRANSCRIPTIONAL REGULATOR, MARR"/>
    <property type="match status" value="1"/>
</dbReference>
<keyword evidence="3" id="KW-0804">Transcription</keyword>
<name>A0A367W7M3_9PROT</name>